<keyword evidence="1 2" id="KW-0238">DNA-binding</keyword>
<dbReference type="Pfam" id="PF00440">
    <property type="entry name" value="TetR_N"/>
    <property type="match status" value="1"/>
</dbReference>
<evidence type="ECO:0000256" key="1">
    <source>
        <dbReference type="ARBA" id="ARBA00023125"/>
    </source>
</evidence>
<dbReference type="PANTHER" id="PTHR43479:SF12">
    <property type="entry name" value="TRANSCRIPTIONAL REGULATORY PROTEIN"/>
    <property type="match status" value="1"/>
</dbReference>
<organism evidence="4 5">
    <name type="scientific">Psychrosphaera algicola</name>
    <dbReference type="NCBI Taxonomy" id="3023714"/>
    <lineage>
        <taxon>Bacteria</taxon>
        <taxon>Pseudomonadati</taxon>
        <taxon>Pseudomonadota</taxon>
        <taxon>Gammaproteobacteria</taxon>
        <taxon>Alteromonadales</taxon>
        <taxon>Pseudoalteromonadaceae</taxon>
        <taxon>Psychrosphaera</taxon>
    </lineage>
</organism>
<keyword evidence="5" id="KW-1185">Reference proteome</keyword>
<evidence type="ECO:0000313" key="5">
    <source>
        <dbReference type="Proteomes" id="UP001528411"/>
    </source>
</evidence>
<accession>A0ABT5FEC2</accession>
<name>A0ABT5FEC2_9GAMM</name>
<dbReference type="Pfam" id="PF13972">
    <property type="entry name" value="TetR"/>
    <property type="match status" value="1"/>
</dbReference>
<dbReference type="PANTHER" id="PTHR43479">
    <property type="entry name" value="ACREF/ENVCD OPERON REPRESSOR-RELATED"/>
    <property type="match status" value="1"/>
</dbReference>
<dbReference type="InterPro" id="IPR001647">
    <property type="entry name" value="HTH_TetR"/>
</dbReference>
<dbReference type="PROSITE" id="PS50977">
    <property type="entry name" value="HTH_TETR_2"/>
    <property type="match status" value="1"/>
</dbReference>
<dbReference type="Proteomes" id="UP001528411">
    <property type="component" value="Unassembled WGS sequence"/>
</dbReference>
<feature type="domain" description="HTH tetR-type" evidence="3">
    <location>
        <begin position="1"/>
        <end position="61"/>
    </location>
</feature>
<evidence type="ECO:0000256" key="2">
    <source>
        <dbReference type="PROSITE-ProRule" id="PRU00335"/>
    </source>
</evidence>
<protein>
    <submittedName>
        <fullName evidence="4">TetR/AcrR family transcriptional regulator</fullName>
    </submittedName>
</protein>
<gene>
    <name evidence="4" type="ORF">PN838_15245</name>
</gene>
<evidence type="ECO:0000259" key="3">
    <source>
        <dbReference type="PROSITE" id="PS50977"/>
    </source>
</evidence>
<comment type="caution">
    <text evidence="4">The sequence shown here is derived from an EMBL/GenBank/DDBJ whole genome shotgun (WGS) entry which is preliminary data.</text>
</comment>
<sequence>MKTKDRIIEASIELFNAQGERNVTTNHIASHLNISPGNLYYHFRNKEEIIRHIFTKYADHMQTSFEPVKPSQDAMKILTNYLDAVFSALYHFNFLYDNLPVIMARDPELRTQYLKIHNKMMEKIHHLIVSLQVAGLINIDNNDIDDFANIIKQQVTFWISYIKTSEEAAEVNNPILYQGLTKVLLLFKPYVTPDYQVAVAELTGRYKALATGEISETE</sequence>
<dbReference type="InterPro" id="IPR050624">
    <property type="entry name" value="HTH-type_Tx_Regulator"/>
</dbReference>
<dbReference type="RefSeq" id="WP_215964577.1">
    <property type="nucleotide sequence ID" value="NZ_JAQOMS010000002.1"/>
</dbReference>
<feature type="DNA-binding region" description="H-T-H motif" evidence="2">
    <location>
        <begin position="24"/>
        <end position="43"/>
    </location>
</feature>
<reference evidence="4 5" key="1">
    <citation type="submission" date="2023-01" db="EMBL/GenBank/DDBJ databases">
        <title>Psychrosphaera sp. nov., isolated from marine algae.</title>
        <authorList>
            <person name="Bayburt H."/>
            <person name="Choi B.J."/>
            <person name="Kim J.M."/>
            <person name="Choi D.G."/>
            <person name="Jeon C.O."/>
        </authorList>
    </citation>
    <scope>NUCLEOTIDE SEQUENCE [LARGE SCALE GENOMIC DNA]</scope>
    <source>
        <strain evidence="4 5">G1-22</strain>
    </source>
</reference>
<proteinExistence type="predicted"/>
<evidence type="ECO:0000313" key="4">
    <source>
        <dbReference type="EMBL" id="MDC2889872.1"/>
    </source>
</evidence>
<dbReference type="EMBL" id="JAQOMS010000002">
    <property type="protein sequence ID" value="MDC2889872.1"/>
    <property type="molecule type" value="Genomic_DNA"/>
</dbReference>
<dbReference type="InterPro" id="IPR025722">
    <property type="entry name" value="TetR"/>
</dbReference>